<dbReference type="AlphaFoldDB" id="A0A9X3PJY1"/>
<dbReference type="EMBL" id="JAPZVQ010000012">
    <property type="protein sequence ID" value="MDA1386871.1"/>
    <property type="molecule type" value="Genomic_DNA"/>
</dbReference>
<protein>
    <submittedName>
        <fullName evidence="3">Uncharacterized protein</fullName>
    </submittedName>
</protein>
<evidence type="ECO:0000256" key="1">
    <source>
        <dbReference type="SAM" id="MobiDB-lite"/>
    </source>
</evidence>
<organism evidence="3 5">
    <name type="scientific">Glycomyces lechevalierae</name>
    <dbReference type="NCBI Taxonomy" id="256034"/>
    <lineage>
        <taxon>Bacteria</taxon>
        <taxon>Bacillati</taxon>
        <taxon>Actinomycetota</taxon>
        <taxon>Actinomycetes</taxon>
        <taxon>Glycomycetales</taxon>
        <taxon>Glycomycetaceae</taxon>
        <taxon>Glycomyces</taxon>
    </lineage>
</organism>
<name>A0A9X3PJY1_9ACTN</name>
<evidence type="ECO:0000313" key="3">
    <source>
        <dbReference type="EMBL" id="MDA1386871.1"/>
    </source>
</evidence>
<keyword evidence="6" id="KW-1185">Reference proteome</keyword>
<accession>A0A9X3PJY1</accession>
<dbReference type="RefSeq" id="WP_270123359.1">
    <property type="nucleotide sequence ID" value="NZ_BAAAOM010000001.1"/>
</dbReference>
<dbReference type="EMBL" id="JAVDYD010000001">
    <property type="protein sequence ID" value="MDR7336328.1"/>
    <property type="molecule type" value="Genomic_DNA"/>
</dbReference>
<feature type="region of interest" description="Disordered" evidence="1">
    <location>
        <begin position="1"/>
        <end position="31"/>
    </location>
</feature>
<proteinExistence type="predicted"/>
<evidence type="ECO:0000313" key="4">
    <source>
        <dbReference type="EMBL" id="MDR7336328.1"/>
    </source>
</evidence>
<evidence type="ECO:0000313" key="5">
    <source>
        <dbReference type="Proteomes" id="UP001145799"/>
    </source>
</evidence>
<gene>
    <name evidence="4" type="ORF">J2S69_000047</name>
    <name evidence="3" type="ORF">O2L01_17865</name>
</gene>
<dbReference type="Proteomes" id="UP001145799">
    <property type="component" value="Unassembled WGS sequence"/>
</dbReference>
<reference evidence="4 6" key="2">
    <citation type="submission" date="2023-07" db="EMBL/GenBank/DDBJ databases">
        <title>Sequencing the genomes of 1000 actinobacteria strains.</title>
        <authorList>
            <person name="Klenk H.-P."/>
        </authorList>
    </citation>
    <scope>NUCLEOTIDE SEQUENCE [LARGE SCALE GENOMIC DNA]</scope>
    <source>
        <strain evidence="4 6">DSM 44724</strain>
    </source>
</reference>
<keyword evidence="2" id="KW-1133">Transmembrane helix</keyword>
<evidence type="ECO:0000313" key="6">
    <source>
        <dbReference type="Proteomes" id="UP001183604"/>
    </source>
</evidence>
<dbReference type="Proteomes" id="UP001183604">
    <property type="component" value="Unassembled WGS sequence"/>
</dbReference>
<comment type="caution">
    <text evidence="3">The sequence shown here is derived from an EMBL/GenBank/DDBJ whole genome shotgun (WGS) entry which is preliminary data.</text>
</comment>
<feature type="transmembrane region" description="Helical" evidence="2">
    <location>
        <begin position="67"/>
        <end position="87"/>
    </location>
</feature>
<evidence type="ECO:0000256" key="2">
    <source>
        <dbReference type="SAM" id="Phobius"/>
    </source>
</evidence>
<keyword evidence="2" id="KW-0472">Membrane</keyword>
<feature type="compositionally biased region" description="Low complexity" evidence="1">
    <location>
        <begin position="10"/>
        <end position="21"/>
    </location>
</feature>
<sequence length="88" mass="9632">MPEPDEREAAPGGAAEPGSGPVRVDRAHDARRGTLSALDPIAAYERRTTRIREEIARNRRGEYTVPTWVLAVALAAVIGLWILVLFVL</sequence>
<reference evidence="3" key="1">
    <citation type="submission" date="2022-12" db="EMBL/GenBank/DDBJ databases">
        <title>Gycomyces niveus sp.nov., a novel actinomycete isolated from soil in Shouguang.</title>
        <authorList>
            <person name="Yang X."/>
        </authorList>
    </citation>
    <scope>NUCLEOTIDE SEQUENCE</scope>
    <source>
        <strain evidence="3">DSM 44724</strain>
    </source>
</reference>
<keyword evidence="2" id="KW-0812">Transmembrane</keyword>